<protein>
    <recommendedName>
        <fullName evidence="5">YbgF trimerisation domain-containing protein</fullName>
    </recommendedName>
</protein>
<feature type="chain" id="PRO_5046997255" description="YbgF trimerisation domain-containing protein" evidence="2">
    <location>
        <begin position="24"/>
        <end position="148"/>
    </location>
</feature>
<evidence type="ECO:0000313" key="3">
    <source>
        <dbReference type="EMBL" id="UOQ51020.1"/>
    </source>
</evidence>
<feature type="region of interest" description="Disordered" evidence="1">
    <location>
        <begin position="85"/>
        <end position="109"/>
    </location>
</feature>
<reference evidence="3 4" key="1">
    <citation type="submission" date="2022-04" db="EMBL/GenBank/DDBJ databases">
        <title>Hymenobacter sp. isolated from the air.</title>
        <authorList>
            <person name="Won M."/>
            <person name="Lee C.-M."/>
            <person name="Woen H.-Y."/>
            <person name="Kwon S.-W."/>
        </authorList>
    </citation>
    <scope>NUCLEOTIDE SEQUENCE [LARGE SCALE GENOMIC DNA]</scope>
    <source>
        <strain evidence="4">5116 S-27</strain>
    </source>
</reference>
<evidence type="ECO:0000256" key="2">
    <source>
        <dbReference type="SAM" id="SignalP"/>
    </source>
</evidence>
<keyword evidence="4" id="KW-1185">Reference proteome</keyword>
<gene>
    <name evidence="3" type="ORF">MUN80_14765</name>
</gene>
<dbReference type="EMBL" id="CP095049">
    <property type="protein sequence ID" value="UOQ51020.1"/>
    <property type="molecule type" value="Genomic_DNA"/>
</dbReference>
<keyword evidence="2" id="KW-0732">Signal</keyword>
<evidence type="ECO:0008006" key="5">
    <source>
        <dbReference type="Google" id="ProtNLM"/>
    </source>
</evidence>
<evidence type="ECO:0000256" key="1">
    <source>
        <dbReference type="SAM" id="MobiDB-lite"/>
    </source>
</evidence>
<organism evidence="3 4">
    <name type="scientific">Hymenobacter cellulosivorans</name>
    <dbReference type="NCBI Taxonomy" id="2932249"/>
    <lineage>
        <taxon>Bacteria</taxon>
        <taxon>Pseudomonadati</taxon>
        <taxon>Bacteroidota</taxon>
        <taxon>Cytophagia</taxon>
        <taxon>Cytophagales</taxon>
        <taxon>Hymenobacteraceae</taxon>
        <taxon>Hymenobacter</taxon>
    </lineage>
</organism>
<proteinExistence type="predicted"/>
<sequence>MKHSYTFVFGLLLLMLSFAPVRAQMAPDSNGHYRPTKGLSDPEQPDPRYASSVEVNELKDQIKLLTDAYSRLVEQHNQQADRLQTLERATRTAGPPAPGNYRPTSSPSASCSETLLQRLTWLPAAASILKKPWPMLLARASGFRKCQV</sequence>
<name>A0ABY4F400_9BACT</name>
<accession>A0ABY4F400</accession>
<dbReference type="RefSeq" id="WP_244714129.1">
    <property type="nucleotide sequence ID" value="NZ_CP095049.1"/>
</dbReference>
<dbReference type="Proteomes" id="UP000831785">
    <property type="component" value="Chromosome"/>
</dbReference>
<feature type="signal peptide" evidence="2">
    <location>
        <begin position="1"/>
        <end position="23"/>
    </location>
</feature>
<evidence type="ECO:0000313" key="4">
    <source>
        <dbReference type="Proteomes" id="UP000831785"/>
    </source>
</evidence>
<feature type="region of interest" description="Disordered" evidence="1">
    <location>
        <begin position="29"/>
        <end position="49"/>
    </location>
</feature>